<dbReference type="Pfam" id="PF02210">
    <property type="entry name" value="Laminin_G_2"/>
    <property type="match status" value="1"/>
</dbReference>
<evidence type="ECO:0000256" key="2">
    <source>
        <dbReference type="SAM" id="Phobius"/>
    </source>
</evidence>
<dbReference type="PROSITE" id="PS50025">
    <property type="entry name" value="LAM_G_DOMAIN"/>
    <property type="match status" value="1"/>
</dbReference>
<comment type="caution">
    <text evidence="1">Lacks conserved residue(s) required for the propagation of feature annotation.</text>
</comment>
<evidence type="ECO:0000259" key="3">
    <source>
        <dbReference type="PROSITE" id="PS50025"/>
    </source>
</evidence>
<dbReference type="Gene3D" id="2.60.120.200">
    <property type="match status" value="1"/>
</dbReference>
<dbReference type="Ensembl" id="ENSAPOT00000029735.1">
    <property type="protein sequence ID" value="ENSAPOP00000019767.1"/>
    <property type="gene ID" value="ENSAPOG00000023251.1"/>
</dbReference>
<name>A0A3Q1FVV0_9TELE</name>
<evidence type="ECO:0000313" key="4">
    <source>
        <dbReference type="Ensembl" id="ENSAPOP00000019767.1"/>
    </source>
</evidence>
<dbReference type="Proteomes" id="UP000257200">
    <property type="component" value="Unplaced"/>
</dbReference>
<evidence type="ECO:0000313" key="5">
    <source>
        <dbReference type="Proteomes" id="UP000257200"/>
    </source>
</evidence>
<feature type="domain" description="Laminin G" evidence="3">
    <location>
        <begin position="26"/>
        <end position="208"/>
    </location>
</feature>
<dbReference type="InterPro" id="IPR050372">
    <property type="entry name" value="Neurexin-related_CASP"/>
</dbReference>
<accession>A0A3Q1FVV0</accession>
<dbReference type="GeneTree" id="ENSGT00940000154516"/>
<evidence type="ECO:0000256" key="1">
    <source>
        <dbReference type="PROSITE-ProRule" id="PRU00122"/>
    </source>
</evidence>
<dbReference type="PANTHER" id="PTHR15036">
    <property type="entry name" value="PIKACHURIN-LIKE PROTEIN"/>
    <property type="match status" value="1"/>
</dbReference>
<dbReference type="PANTHER" id="PTHR15036:SF33">
    <property type="entry name" value="CONTACTIN-ASSOCIATED PROTEIN-LIKE 2"/>
    <property type="match status" value="1"/>
</dbReference>
<protein>
    <recommendedName>
        <fullName evidence="3">Laminin G domain-containing protein</fullName>
    </recommendedName>
</protein>
<dbReference type="SMART" id="SM00282">
    <property type="entry name" value="LamG"/>
    <property type="match status" value="1"/>
</dbReference>
<keyword evidence="2" id="KW-0472">Membrane</keyword>
<dbReference type="STRING" id="80966.ENSAPOP00000019767"/>
<reference evidence="4" key="2">
    <citation type="submission" date="2025-09" db="UniProtKB">
        <authorList>
            <consortium name="Ensembl"/>
        </authorList>
    </citation>
    <scope>IDENTIFICATION</scope>
</reference>
<organism evidence="4 5">
    <name type="scientific">Acanthochromis polyacanthus</name>
    <name type="common">spiny chromis</name>
    <dbReference type="NCBI Taxonomy" id="80966"/>
    <lineage>
        <taxon>Eukaryota</taxon>
        <taxon>Metazoa</taxon>
        <taxon>Chordata</taxon>
        <taxon>Craniata</taxon>
        <taxon>Vertebrata</taxon>
        <taxon>Euteleostomi</taxon>
        <taxon>Actinopterygii</taxon>
        <taxon>Neopterygii</taxon>
        <taxon>Teleostei</taxon>
        <taxon>Neoteleostei</taxon>
        <taxon>Acanthomorphata</taxon>
        <taxon>Ovalentaria</taxon>
        <taxon>Pomacentridae</taxon>
        <taxon>Acanthochromis</taxon>
    </lineage>
</organism>
<dbReference type="InterPro" id="IPR001791">
    <property type="entry name" value="Laminin_G"/>
</dbReference>
<reference evidence="4" key="1">
    <citation type="submission" date="2025-08" db="UniProtKB">
        <authorList>
            <consortium name="Ensembl"/>
        </authorList>
    </citation>
    <scope>IDENTIFICATION</scope>
</reference>
<sequence length="222" mass="25348">MHRTYLAEYIIYFFLLLFFYLLGADVISFDGHGIISYRFRSKKMKIIKDVISLKFRTTAGEGVLLHGEGQQGDYISLELHRAKLQLSSNQYGSIQGHTSVTSGSLLDDDHWHSVVIERYRRNVNFTLDHHTQQFRTNGEFDNLDLDYEISFGGLPVSTKPSLGGKENFVGCMEGITYNGDNITNLVRRKKVDTSTFVRQISSLLNVVCFEQRHLTGLCKPQL</sequence>
<keyword evidence="2" id="KW-1133">Transmembrane helix</keyword>
<dbReference type="CDD" id="cd00110">
    <property type="entry name" value="LamG"/>
    <property type="match status" value="1"/>
</dbReference>
<keyword evidence="2" id="KW-0812">Transmembrane</keyword>
<proteinExistence type="predicted"/>
<dbReference type="InterPro" id="IPR013320">
    <property type="entry name" value="ConA-like_dom_sf"/>
</dbReference>
<keyword evidence="5" id="KW-1185">Reference proteome</keyword>
<dbReference type="InParanoid" id="A0A3Q1FVV0"/>
<feature type="transmembrane region" description="Helical" evidence="2">
    <location>
        <begin position="12"/>
        <end position="35"/>
    </location>
</feature>
<dbReference type="SUPFAM" id="SSF49899">
    <property type="entry name" value="Concanavalin A-like lectins/glucanases"/>
    <property type="match status" value="1"/>
</dbReference>
<dbReference type="AlphaFoldDB" id="A0A3Q1FVV0"/>